<evidence type="ECO:0000313" key="5">
    <source>
        <dbReference type="Proteomes" id="UP001530400"/>
    </source>
</evidence>
<dbReference type="PANTHER" id="PTHR22870">
    <property type="entry name" value="REGULATOR OF CHROMOSOME CONDENSATION"/>
    <property type="match status" value="1"/>
</dbReference>
<dbReference type="InterPro" id="IPR051210">
    <property type="entry name" value="Ub_ligase/GEF_domain"/>
</dbReference>
<dbReference type="AlphaFoldDB" id="A0ABD3QKG9"/>
<accession>A0ABD3QKG9</accession>
<dbReference type="Proteomes" id="UP001530400">
    <property type="component" value="Unassembled WGS sequence"/>
</dbReference>
<gene>
    <name evidence="4" type="ORF">ACHAWO_007087</name>
</gene>
<reference evidence="4 5" key="1">
    <citation type="submission" date="2024-10" db="EMBL/GenBank/DDBJ databases">
        <title>Updated reference genomes for cyclostephanoid diatoms.</title>
        <authorList>
            <person name="Roberts W.R."/>
            <person name="Alverson A.J."/>
        </authorList>
    </citation>
    <scope>NUCLEOTIDE SEQUENCE [LARGE SCALE GENOMIC DNA]</scope>
    <source>
        <strain evidence="4 5">AJA010-31</strain>
    </source>
</reference>
<sequence>MKRLRTANVVSSLIRPPDHRPCSSFPSKHHHRLARQPHRSAHGSAYALGTQWTGALSRPSRGDEAPELTSAELLAGGVQNLVPMELPCTPCDDGGGNAAARCVIGSAGWGHSALIVESNCGAEHAAVANENDDADNNNKASTNYHHSRHTKLLVCGRPHDFQTLMRLRRLPTPLRNLSLSANSPISNGNGYDTSSNHPSMLQKIVSYLAGENQLTIHEEECRKYSFIDKLTEISLPNNQMPALPGQAVTDYLLNLHGRKRYIPHHPQSNNDNNTTLIKSHHATFQNTLATSAGLTAVISNTGHLYTFGLNHRGQCGVGTFSPNVWTPSPVVGLASLRFILDYTAAAQSSASSTSNNNNSAGSHVYSECKVQEYPMVSVALGLQHGIALDCMGQVFTWGKGERGQLGLGKRFMYESLQEVAGVDPDVVMQYKKDNDASISIEEPNQNKTLEYAMQITNFYDPYATLSLEKNEDIYAPLLSSADSTIRLIGAGMNFSMAVTESNLPYIWGKNCVHNNTHHSNGIINNPLQNISKPVLDSTYPRYIPGLPPNVQIIQVACGTHHASMLLEDGSIYAMGVATDQPIPMWNEAVEILPKNIVDVSSLISFSAGFDRTFVVYGDEFGGREVIEIQLWSEEEMRLNGLVRPSWCDWLEEEEEDGRKRKVRSVHRGWMHTVVITEE</sequence>
<dbReference type="InterPro" id="IPR009091">
    <property type="entry name" value="RCC1/BLIP-II"/>
</dbReference>
<feature type="repeat" description="RCC1" evidence="2">
    <location>
        <begin position="302"/>
        <end position="355"/>
    </location>
</feature>
<dbReference type="Gene3D" id="2.130.10.30">
    <property type="entry name" value="Regulator of chromosome condensation 1/beta-lactamase-inhibitor protein II"/>
    <property type="match status" value="1"/>
</dbReference>
<keyword evidence="5" id="KW-1185">Reference proteome</keyword>
<evidence type="ECO:0000256" key="3">
    <source>
        <dbReference type="SAM" id="MobiDB-lite"/>
    </source>
</evidence>
<evidence type="ECO:0008006" key="6">
    <source>
        <dbReference type="Google" id="ProtNLM"/>
    </source>
</evidence>
<dbReference type="PANTHER" id="PTHR22870:SF466">
    <property type="entry name" value="ANKYRIN REPEAT-CONTAINING PROTEIN"/>
    <property type="match status" value="1"/>
</dbReference>
<dbReference type="SUPFAM" id="SSF50985">
    <property type="entry name" value="RCC1/BLIP-II"/>
    <property type="match status" value="1"/>
</dbReference>
<evidence type="ECO:0000313" key="4">
    <source>
        <dbReference type="EMBL" id="KAL3800978.1"/>
    </source>
</evidence>
<feature type="region of interest" description="Disordered" evidence="3">
    <location>
        <begin position="1"/>
        <end position="43"/>
    </location>
</feature>
<keyword evidence="1" id="KW-0677">Repeat</keyword>
<dbReference type="PRINTS" id="PR00633">
    <property type="entry name" value="RCCNDNSATION"/>
</dbReference>
<feature type="repeat" description="RCC1" evidence="2">
    <location>
        <begin position="392"/>
        <end position="443"/>
    </location>
</feature>
<proteinExistence type="predicted"/>
<dbReference type="InterPro" id="IPR000408">
    <property type="entry name" value="Reg_chr_condens"/>
</dbReference>
<evidence type="ECO:0000256" key="2">
    <source>
        <dbReference type="PROSITE-ProRule" id="PRU00235"/>
    </source>
</evidence>
<dbReference type="EMBL" id="JALLPJ020000146">
    <property type="protein sequence ID" value="KAL3800978.1"/>
    <property type="molecule type" value="Genomic_DNA"/>
</dbReference>
<name>A0ABD3QKG9_9STRA</name>
<evidence type="ECO:0000256" key="1">
    <source>
        <dbReference type="ARBA" id="ARBA00022737"/>
    </source>
</evidence>
<protein>
    <recommendedName>
        <fullName evidence="6">RCC1/BLIP-II protein</fullName>
    </recommendedName>
</protein>
<feature type="compositionally biased region" description="Basic residues" evidence="3">
    <location>
        <begin position="27"/>
        <end position="41"/>
    </location>
</feature>
<organism evidence="4 5">
    <name type="scientific">Cyclotella atomus</name>
    <dbReference type="NCBI Taxonomy" id="382360"/>
    <lineage>
        <taxon>Eukaryota</taxon>
        <taxon>Sar</taxon>
        <taxon>Stramenopiles</taxon>
        <taxon>Ochrophyta</taxon>
        <taxon>Bacillariophyta</taxon>
        <taxon>Coscinodiscophyceae</taxon>
        <taxon>Thalassiosirophycidae</taxon>
        <taxon>Stephanodiscales</taxon>
        <taxon>Stephanodiscaceae</taxon>
        <taxon>Cyclotella</taxon>
    </lineage>
</organism>
<dbReference type="PROSITE" id="PS50012">
    <property type="entry name" value="RCC1_3"/>
    <property type="match status" value="2"/>
</dbReference>
<dbReference type="Pfam" id="PF00415">
    <property type="entry name" value="RCC1"/>
    <property type="match status" value="2"/>
</dbReference>
<comment type="caution">
    <text evidence="4">The sequence shown here is derived from an EMBL/GenBank/DDBJ whole genome shotgun (WGS) entry which is preliminary data.</text>
</comment>